<keyword evidence="6" id="KW-1185">Reference proteome</keyword>
<keyword evidence="2 3" id="KW-0175">Coiled coil</keyword>
<dbReference type="InterPro" id="IPR050465">
    <property type="entry name" value="UPF0194_transport"/>
</dbReference>
<feature type="coiled-coil region" evidence="3">
    <location>
        <begin position="93"/>
        <end position="234"/>
    </location>
</feature>
<evidence type="ECO:0000256" key="3">
    <source>
        <dbReference type="SAM" id="Coils"/>
    </source>
</evidence>
<evidence type="ECO:0000313" key="6">
    <source>
        <dbReference type="Proteomes" id="UP001651880"/>
    </source>
</evidence>
<name>A0ABT1NL63_9FIRM</name>
<dbReference type="PANTHER" id="PTHR32347:SF23">
    <property type="entry name" value="BLL5650 PROTEIN"/>
    <property type="match status" value="1"/>
</dbReference>
<dbReference type="RefSeq" id="WP_255228542.1">
    <property type="nucleotide sequence ID" value="NZ_JAJEKE010000017.1"/>
</dbReference>
<accession>A0ABT1NL63</accession>
<dbReference type="Gene3D" id="6.20.50.140">
    <property type="match status" value="1"/>
</dbReference>
<dbReference type="Proteomes" id="UP001651880">
    <property type="component" value="Unassembled WGS sequence"/>
</dbReference>
<evidence type="ECO:0000256" key="1">
    <source>
        <dbReference type="ARBA" id="ARBA00004196"/>
    </source>
</evidence>
<dbReference type="EMBL" id="JAJEKE010000017">
    <property type="protein sequence ID" value="MCQ1531021.1"/>
    <property type="molecule type" value="Genomic_DNA"/>
</dbReference>
<feature type="domain" description="YknX-like C-terminal permuted SH3-like" evidence="4">
    <location>
        <begin position="365"/>
        <end position="422"/>
    </location>
</feature>
<dbReference type="InterPro" id="IPR058637">
    <property type="entry name" value="YknX-like_C"/>
</dbReference>
<evidence type="ECO:0000256" key="2">
    <source>
        <dbReference type="ARBA" id="ARBA00023054"/>
    </source>
</evidence>
<dbReference type="Gene3D" id="2.40.30.170">
    <property type="match status" value="1"/>
</dbReference>
<gene>
    <name evidence="5" type="ORF">LJD61_15935</name>
</gene>
<sequence length="434" mass="49595">MKFKSYIKFVLAVALILFITSVVYIIEPAMRLEKTSVSYAAKRDLVQSIVVSGTVEAKAREDITVAGGQLIKKLYIEKNSIVNKGETLFEIDDNSLEMNIKSKEIELKKAELELQTARTASLQKDNAQNMLALEESELNIMKLRANIEEIKENLDVSRSMYEKGYLSKKDLEAEEYNYKKASAELELMEKEFELDKEKNEEFVLNYDKNKRNDEESLSNNMELIKLQLRELYNKAKETNTASIDGKVINLELKEGEKVNSNGPHISIYDLSELYIDIMVNQRYASYIKLGDIAEITMPGVEKNKLYGSVYSIDEVASTDPSSGRETGLKVKVQINNPDPVAKVGYKASVKLIFNSKENAVTVDYRAIVKDRDDNEFIYILKDGIANKTYVETGIKTDFDVEITKGVISGDQYIVNPSERMREKNSFRLWRYEIR</sequence>
<dbReference type="SUPFAM" id="SSF111369">
    <property type="entry name" value="HlyD-like secretion proteins"/>
    <property type="match status" value="1"/>
</dbReference>
<proteinExistence type="predicted"/>
<comment type="caution">
    <text evidence="5">The sequence shown here is derived from an EMBL/GenBank/DDBJ whole genome shotgun (WGS) entry which is preliminary data.</text>
</comment>
<evidence type="ECO:0000313" key="5">
    <source>
        <dbReference type="EMBL" id="MCQ1531021.1"/>
    </source>
</evidence>
<organism evidence="5 6">
    <name type="scientific">Lutispora saccharofermentans</name>
    <dbReference type="NCBI Taxonomy" id="3024236"/>
    <lineage>
        <taxon>Bacteria</taxon>
        <taxon>Bacillati</taxon>
        <taxon>Bacillota</taxon>
        <taxon>Clostridia</taxon>
        <taxon>Lutisporales</taxon>
        <taxon>Lutisporaceae</taxon>
        <taxon>Lutispora</taxon>
    </lineage>
</organism>
<dbReference type="Pfam" id="PF25989">
    <property type="entry name" value="YknX_C"/>
    <property type="match status" value="1"/>
</dbReference>
<comment type="subcellular location">
    <subcellularLocation>
        <location evidence="1">Cell envelope</location>
    </subcellularLocation>
</comment>
<dbReference type="Gene3D" id="2.40.50.100">
    <property type="match status" value="1"/>
</dbReference>
<evidence type="ECO:0000259" key="4">
    <source>
        <dbReference type="Pfam" id="PF25989"/>
    </source>
</evidence>
<protein>
    <submittedName>
        <fullName evidence="5">Efflux RND transporter periplasmic adaptor subunit</fullName>
    </submittedName>
</protein>
<dbReference type="PANTHER" id="PTHR32347">
    <property type="entry name" value="EFFLUX SYSTEM COMPONENT YKNX-RELATED"/>
    <property type="match status" value="1"/>
</dbReference>
<reference evidence="5 6" key="1">
    <citation type="submission" date="2021-10" db="EMBL/GenBank/DDBJ databases">
        <title>Lutispora strain m25 sp. nov., a thermophilic, non-spore-forming bacterium isolated from a lab-scale methanogenic bioreactor digesting anaerobic sludge.</title>
        <authorList>
            <person name="El Houari A."/>
            <person name="Mcdonald J."/>
        </authorList>
    </citation>
    <scope>NUCLEOTIDE SEQUENCE [LARGE SCALE GENOMIC DNA]</scope>
    <source>
        <strain evidence="6">m25</strain>
    </source>
</reference>